<keyword evidence="2 5" id="KW-0963">Cytoplasm</keyword>
<evidence type="ECO:0000256" key="2">
    <source>
        <dbReference type="ARBA" id="ARBA00022490"/>
    </source>
</evidence>
<dbReference type="EMBL" id="PUHR01000005">
    <property type="protein sequence ID" value="KAG0672085.1"/>
    <property type="molecule type" value="Genomic_DNA"/>
</dbReference>
<comment type="similarity">
    <text evidence="1 5">Belongs to the TUBGCP family.</text>
</comment>
<evidence type="ECO:0000259" key="6">
    <source>
        <dbReference type="Pfam" id="PF04130"/>
    </source>
</evidence>
<dbReference type="GO" id="GO:0044732">
    <property type="term" value="C:mitotic spindle pole body"/>
    <property type="evidence" value="ECO:0007669"/>
    <property type="project" value="TreeGrafter"/>
</dbReference>
<evidence type="ECO:0000313" key="8">
    <source>
        <dbReference type="EMBL" id="KAG0672085.1"/>
    </source>
</evidence>
<dbReference type="Proteomes" id="UP000750334">
    <property type="component" value="Unassembled WGS sequence"/>
</dbReference>
<accession>A0A9P6WEG1</accession>
<dbReference type="PANTHER" id="PTHR19302">
    <property type="entry name" value="GAMMA TUBULIN COMPLEX PROTEIN"/>
    <property type="match status" value="1"/>
</dbReference>
<dbReference type="InterPro" id="IPR042241">
    <property type="entry name" value="GCP_C_sf"/>
</dbReference>
<evidence type="ECO:0000313" key="9">
    <source>
        <dbReference type="Proteomes" id="UP000750334"/>
    </source>
</evidence>
<dbReference type="OrthoDB" id="2192946at2759"/>
<dbReference type="GO" id="GO:0051011">
    <property type="term" value="F:microtubule minus-end binding"/>
    <property type="evidence" value="ECO:0007669"/>
    <property type="project" value="TreeGrafter"/>
</dbReference>
<dbReference type="GO" id="GO:0051321">
    <property type="term" value="P:meiotic cell cycle"/>
    <property type="evidence" value="ECO:0007669"/>
    <property type="project" value="TreeGrafter"/>
</dbReference>
<dbReference type="PANTHER" id="PTHR19302:SF13">
    <property type="entry name" value="GAMMA-TUBULIN COMPLEX COMPONENT 2"/>
    <property type="match status" value="1"/>
</dbReference>
<evidence type="ECO:0000256" key="5">
    <source>
        <dbReference type="RuleBase" id="RU363050"/>
    </source>
</evidence>
<dbReference type="GO" id="GO:0031122">
    <property type="term" value="P:cytoplasmic microtubule organization"/>
    <property type="evidence" value="ECO:0007669"/>
    <property type="project" value="TreeGrafter"/>
</dbReference>
<protein>
    <recommendedName>
        <fullName evidence="5">Spindle pole body component</fullName>
    </recommendedName>
</protein>
<dbReference type="GO" id="GO:0051225">
    <property type="term" value="P:spindle assembly"/>
    <property type="evidence" value="ECO:0007669"/>
    <property type="project" value="TreeGrafter"/>
</dbReference>
<organism evidence="8 9">
    <name type="scientific">Maudiozyma exigua</name>
    <name type="common">Yeast</name>
    <name type="synonym">Kazachstania exigua</name>
    <dbReference type="NCBI Taxonomy" id="34358"/>
    <lineage>
        <taxon>Eukaryota</taxon>
        <taxon>Fungi</taxon>
        <taxon>Dikarya</taxon>
        <taxon>Ascomycota</taxon>
        <taxon>Saccharomycotina</taxon>
        <taxon>Saccharomycetes</taxon>
        <taxon>Saccharomycetales</taxon>
        <taxon>Saccharomycetaceae</taxon>
        <taxon>Maudiozyma</taxon>
    </lineage>
</organism>
<feature type="domain" description="Gamma tubulin complex component protein N-terminal" evidence="7">
    <location>
        <begin position="57"/>
        <end position="422"/>
    </location>
</feature>
<comment type="caution">
    <text evidence="8">The sequence shown here is derived from an EMBL/GenBank/DDBJ whole genome shotgun (WGS) entry which is preliminary data.</text>
</comment>
<dbReference type="GO" id="GO:0000930">
    <property type="term" value="C:gamma-tubulin complex"/>
    <property type="evidence" value="ECO:0007669"/>
    <property type="project" value="TreeGrafter"/>
</dbReference>
<evidence type="ECO:0000259" key="7">
    <source>
        <dbReference type="Pfam" id="PF17681"/>
    </source>
</evidence>
<reference evidence="8 9" key="1">
    <citation type="submission" date="2020-11" db="EMBL/GenBank/DDBJ databases">
        <title>Kefir isolates.</title>
        <authorList>
            <person name="Marcisauskas S."/>
            <person name="Kim Y."/>
            <person name="Blasche S."/>
        </authorList>
    </citation>
    <scope>NUCLEOTIDE SEQUENCE [LARGE SCALE GENOMIC DNA]</scope>
    <source>
        <strain evidence="8 9">OG2</strain>
    </source>
</reference>
<keyword evidence="4 5" id="KW-0206">Cytoskeleton</keyword>
<evidence type="ECO:0000256" key="1">
    <source>
        <dbReference type="ARBA" id="ARBA00010337"/>
    </source>
</evidence>
<dbReference type="InterPro" id="IPR041470">
    <property type="entry name" value="GCP_N"/>
</dbReference>
<dbReference type="Pfam" id="PF04130">
    <property type="entry name" value="GCP_C_terminal"/>
    <property type="match status" value="1"/>
</dbReference>
<keyword evidence="9" id="KW-1185">Reference proteome</keyword>
<evidence type="ECO:0000256" key="3">
    <source>
        <dbReference type="ARBA" id="ARBA00022701"/>
    </source>
</evidence>
<dbReference type="GO" id="GO:0000922">
    <property type="term" value="C:spindle pole"/>
    <property type="evidence" value="ECO:0007669"/>
    <property type="project" value="InterPro"/>
</dbReference>
<evidence type="ECO:0000256" key="4">
    <source>
        <dbReference type="ARBA" id="ARBA00023212"/>
    </source>
</evidence>
<dbReference type="GO" id="GO:0005874">
    <property type="term" value="C:microtubule"/>
    <property type="evidence" value="ECO:0007669"/>
    <property type="project" value="UniProtKB-KW"/>
</dbReference>
<dbReference type="InterPro" id="IPR040457">
    <property type="entry name" value="GCP_C"/>
</dbReference>
<dbReference type="AlphaFoldDB" id="A0A9P6WEG1"/>
<dbReference type="Gene3D" id="1.20.120.1900">
    <property type="entry name" value="Gamma-tubulin complex, C-terminal domain"/>
    <property type="match status" value="1"/>
</dbReference>
<comment type="subcellular location">
    <subcellularLocation>
        <location evidence="5">Cytoplasm</location>
        <location evidence="5">Cytoskeleton</location>
        <location evidence="5">Microtubule organizing center</location>
    </subcellularLocation>
</comment>
<dbReference type="GO" id="GO:0000278">
    <property type="term" value="P:mitotic cell cycle"/>
    <property type="evidence" value="ECO:0007669"/>
    <property type="project" value="TreeGrafter"/>
</dbReference>
<proteinExistence type="inferred from homology"/>
<dbReference type="InterPro" id="IPR007259">
    <property type="entry name" value="GCP"/>
</dbReference>
<dbReference type="Pfam" id="PF17681">
    <property type="entry name" value="GCP_N_terminal"/>
    <property type="match status" value="1"/>
</dbReference>
<name>A0A9P6WEG1_MAUEX</name>
<feature type="domain" description="Gamma tubulin complex component C-terminal" evidence="6">
    <location>
        <begin position="435"/>
        <end position="782"/>
    </location>
</feature>
<keyword evidence="3 5" id="KW-0493">Microtubule</keyword>
<dbReference type="GO" id="GO:0043015">
    <property type="term" value="F:gamma-tubulin binding"/>
    <property type="evidence" value="ECO:0007669"/>
    <property type="project" value="InterPro"/>
</dbReference>
<sequence>MEVREIEDVVLLEETGTNQGVLSRLVNYEPQSHISPKLKSYPINELPDIATQEALVVYDLLSVLQGIGGIYIRFNKEYDPHVISSVPQFRLVKKMDPSLKSFCSKIVNLGKYYIMLKQASEMWSGDKYGIVLQRLGFEIRTYLNDVYLKFVIDELKSRFNEKMRFSLREFKQVVNNSQIFQEMQILNHIRGKIMEEMDMRSKIDPDQVKFSNLLAELKGIDNSDNVQDSRNGNNENLDDKYSVFIDNDYFPVAKGGVILNVISNAINDCLGDLHAVEFMKQLLDAISEPYCDTMHQWITQGKLNDIHDEFMINDTMKHFKGNINNPIEYERIWLTQYCVRKDGLISKFQNGQNKELLFKIVMTGKLLNLIRISLQLSQLPMNDIDDSMMRPISVLDMFEGTKFELYINYWYHRANDLTTRLFYDNYKLKEIIISLQRHFFGYCNGQIFEKLLTKNFNELTRKKNNSWTNNKLIQFLNNERDNERSKDIILSLLTINYDKFSFKENILQENERYNNFENNFNELIGQNNNNNTNINNFTNALLQDIDVNENIINDSVTDFKSNIHYLTFDISIPYPINVIVNRVNITQYQTISRYLHLIEYHSKLLDEIWLEINKNKIWRYTNYSSDIYYKIIKRSRLIHTRMNHYIKTLNEIIIMESIDKEMSELIHNKYDNIIDLQNDLEIKLSNIMGNNNLMDLMDIQLQMFDIIEIFIKFILGLRYKLCQLDYNLYDRYITKRGKHMDIPLYDEDESLLKFNEINQFLTTVQIRFNQHFQVFCEGLDVNNNGNEQEQQHSGKIITDDNGNNWPLNEKLLNALLGQRI</sequence>
<dbReference type="GO" id="GO:0007020">
    <property type="term" value="P:microtubule nucleation"/>
    <property type="evidence" value="ECO:0007669"/>
    <property type="project" value="InterPro"/>
</dbReference>
<gene>
    <name evidence="8" type="ORF">C6P45_004100</name>
</gene>